<dbReference type="OrthoDB" id="9807797at2"/>
<dbReference type="InterPro" id="IPR044665">
    <property type="entry name" value="E_coli_cyclophilin_A-like"/>
</dbReference>
<evidence type="ECO:0000259" key="5">
    <source>
        <dbReference type="PROSITE" id="PS50072"/>
    </source>
</evidence>
<feature type="domain" description="PPIase cyclophilin-type" evidence="5">
    <location>
        <begin position="22"/>
        <end position="184"/>
    </location>
</feature>
<evidence type="ECO:0000256" key="1">
    <source>
        <dbReference type="ARBA" id="ARBA00007365"/>
    </source>
</evidence>
<protein>
    <recommendedName>
        <fullName evidence="4">Peptidyl-prolyl cis-trans isomerase</fullName>
        <shortName evidence="4">PPIase</shortName>
        <ecNumber evidence="4">5.2.1.8</ecNumber>
    </recommendedName>
</protein>
<dbReference type="PROSITE" id="PS00170">
    <property type="entry name" value="CSA_PPIASE_1"/>
    <property type="match status" value="1"/>
</dbReference>
<comment type="similarity">
    <text evidence="1 4">Belongs to the cyclophilin-type PPIase family.</text>
</comment>
<sequence>MMKWTSKAALLIAALGFTNAAFAESVKFETTLGNFTVELNSEKAPISVANFIRYVEDGSYVGTQFHRVIPGFMAQGGGFDKNMLKKSSYGPIRNEGDNGLENDTATIAMARTNNPDSATRQFYINLNDNDFLNGSQRPPGYAVFGKVTQGFDVIQKMATKKTKALPNGMRDIPVEPIIITKATLIK</sequence>
<comment type="caution">
    <text evidence="6">The sequence shown here is derived from an EMBL/GenBank/DDBJ whole genome shotgun (WGS) entry which is preliminary data.</text>
</comment>
<evidence type="ECO:0000256" key="3">
    <source>
        <dbReference type="ARBA" id="ARBA00023235"/>
    </source>
</evidence>
<comment type="catalytic activity">
    <reaction evidence="4">
        <text>[protein]-peptidylproline (omega=180) = [protein]-peptidylproline (omega=0)</text>
        <dbReference type="Rhea" id="RHEA:16237"/>
        <dbReference type="Rhea" id="RHEA-COMP:10747"/>
        <dbReference type="Rhea" id="RHEA-COMP:10748"/>
        <dbReference type="ChEBI" id="CHEBI:83833"/>
        <dbReference type="ChEBI" id="CHEBI:83834"/>
        <dbReference type="EC" id="5.2.1.8"/>
    </reaction>
</comment>
<accession>A0A2S7XB72</accession>
<organism evidence="6 7">
    <name type="scientific">Aliivibrio sifiae</name>
    <dbReference type="NCBI Taxonomy" id="566293"/>
    <lineage>
        <taxon>Bacteria</taxon>
        <taxon>Pseudomonadati</taxon>
        <taxon>Pseudomonadota</taxon>
        <taxon>Gammaproteobacteria</taxon>
        <taxon>Vibrionales</taxon>
        <taxon>Vibrionaceae</taxon>
        <taxon>Aliivibrio</taxon>
    </lineage>
</organism>
<keyword evidence="3 4" id="KW-0413">Isomerase</keyword>
<name>A0A2S7XB72_9GAMM</name>
<dbReference type="InterPro" id="IPR002130">
    <property type="entry name" value="Cyclophilin-type_PPIase_dom"/>
</dbReference>
<dbReference type="InterPro" id="IPR020892">
    <property type="entry name" value="Cyclophilin-type_PPIase_CS"/>
</dbReference>
<dbReference type="GO" id="GO:0006457">
    <property type="term" value="P:protein folding"/>
    <property type="evidence" value="ECO:0007669"/>
    <property type="project" value="InterPro"/>
</dbReference>
<feature type="signal peptide" evidence="4">
    <location>
        <begin position="1"/>
        <end position="23"/>
    </location>
</feature>
<gene>
    <name evidence="6" type="ORF">BTO22_03000</name>
</gene>
<dbReference type="PANTHER" id="PTHR43246">
    <property type="entry name" value="PEPTIDYL-PROLYL CIS-TRANS ISOMERASE CYP38, CHLOROPLASTIC"/>
    <property type="match status" value="1"/>
</dbReference>
<dbReference type="Pfam" id="PF00160">
    <property type="entry name" value="Pro_isomerase"/>
    <property type="match status" value="1"/>
</dbReference>
<dbReference type="RefSeq" id="WP_105054221.1">
    <property type="nucleotide sequence ID" value="NZ_CAWNRT010000001.1"/>
</dbReference>
<dbReference type="GO" id="GO:0003755">
    <property type="term" value="F:peptidyl-prolyl cis-trans isomerase activity"/>
    <property type="evidence" value="ECO:0007669"/>
    <property type="project" value="UniProtKB-UniRule"/>
</dbReference>
<evidence type="ECO:0000313" key="7">
    <source>
        <dbReference type="Proteomes" id="UP000239263"/>
    </source>
</evidence>
<reference evidence="6 7" key="1">
    <citation type="submission" date="2016-12" db="EMBL/GenBank/DDBJ databases">
        <title>Diversity of luminous bacteria.</title>
        <authorList>
            <person name="Yoshizawa S."/>
            <person name="Kogure K."/>
        </authorList>
    </citation>
    <scope>NUCLEOTIDE SEQUENCE [LARGE SCALE GENOMIC DNA]</scope>
    <source>
        <strain evidence="6 7">ATCC 33715</strain>
    </source>
</reference>
<dbReference type="Proteomes" id="UP000239263">
    <property type="component" value="Unassembled WGS sequence"/>
</dbReference>
<proteinExistence type="inferred from homology"/>
<evidence type="ECO:0000313" key="6">
    <source>
        <dbReference type="EMBL" id="PQJ88604.1"/>
    </source>
</evidence>
<dbReference type="EMBL" id="MSCO01000001">
    <property type="protein sequence ID" value="PQJ88604.1"/>
    <property type="molecule type" value="Genomic_DNA"/>
</dbReference>
<dbReference type="AlphaFoldDB" id="A0A2S7XB72"/>
<keyword evidence="2 4" id="KW-0697">Rotamase</keyword>
<dbReference type="PRINTS" id="PR00153">
    <property type="entry name" value="CSAPPISMRASE"/>
</dbReference>
<evidence type="ECO:0000256" key="4">
    <source>
        <dbReference type="RuleBase" id="RU363019"/>
    </source>
</evidence>
<evidence type="ECO:0000256" key="2">
    <source>
        <dbReference type="ARBA" id="ARBA00023110"/>
    </source>
</evidence>
<dbReference type="SUPFAM" id="SSF50891">
    <property type="entry name" value="Cyclophilin-like"/>
    <property type="match status" value="1"/>
</dbReference>
<dbReference type="EC" id="5.2.1.8" evidence="4"/>
<comment type="function">
    <text evidence="4">PPIases accelerate the folding of proteins. It catalyzes the cis-trans isomerization of proline imidic peptide bonds in oligopeptides.</text>
</comment>
<dbReference type="InterPro" id="IPR029000">
    <property type="entry name" value="Cyclophilin-like_dom_sf"/>
</dbReference>
<dbReference type="PROSITE" id="PS50072">
    <property type="entry name" value="CSA_PPIASE_2"/>
    <property type="match status" value="1"/>
</dbReference>
<feature type="chain" id="PRO_5015371369" description="Peptidyl-prolyl cis-trans isomerase" evidence="4">
    <location>
        <begin position="24"/>
        <end position="186"/>
    </location>
</feature>
<dbReference type="Gene3D" id="2.40.100.10">
    <property type="entry name" value="Cyclophilin-like"/>
    <property type="match status" value="1"/>
</dbReference>
<keyword evidence="4" id="KW-0732">Signal</keyword>